<accession>A0A5Q0L665</accession>
<dbReference type="KEGG" id="sfy:GFH48_03860"/>
<feature type="region of interest" description="Disordered" evidence="1">
    <location>
        <begin position="1"/>
        <end position="62"/>
    </location>
</feature>
<feature type="compositionally biased region" description="Basic and acidic residues" evidence="1">
    <location>
        <begin position="38"/>
        <end position="47"/>
    </location>
</feature>
<dbReference type="RefSeq" id="WP_153286881.1">
    <property type="nucleotide sequence ID" value="NZ_CP045643.1"/>
</dbReference>
<evidence type="ECO:0000256" key="1">
    <source>
        <dbReference type="SAM" id="MobiDB-lite"/>
    </source>
</evidence>
<protein>
    <submittedName>
        <fullName evidence="2">Uncharacterized protein</fullName>
    </submittedName>
</protein>
<sequence length="62" mass="6632">MAAPDLPSGRPRLAETGRRPPHPPHVLSGSVLLSIGTRNRDVQDDWPRATGPSLGPAQTGWQ</sequence>
<proteinExistence type="predicted"/>
<name>A0A5Q0L665_9ACTN</name>
<dbReference type="Proteomes" id="UP000326179">
    <property type="component" value="Chromosome"/>
</dbReference>
<reference evidence="2 3" key="1">
    <citation type="submission" date="2019-10" db="EMBL/GenBank/DDBJ databases">
        <title>A novel species.</title>
        <authorList>
            <person name="Gao J."/>
        </authorList>
    </citation>
    <scope>NUCLEOTIDE SEQUENCE [LARGE SCALE GENOMIC DNA]</scope>
    <source>
        <strain evidence="2 3">QMT-28</strain>
    </source>
</reference>
<gene>
    <name evidence="2" type="ORF">GFH48_03860</name>
</gene>
<dbReference type="AlphaFoldDB" id="A0A5Q0L665"/>
<organism evidence="2 3">
    <name type="scientific">Streptomyces fagopyri</name>
    <dbReference type="NCBI Taxonomy" id="2662397"/>
    <lineage>
        <taxon>Bacteria</taxon>
        <taxon>Bacillati</taxon>
        <taxon>Actinomycetota</taxon>
        <taxon>Actinomycetes</taxon>
        <taxon>Kitasatosporales</taxon>
        <taxon>Streptomycetaceae</taxon>
        <taxon>Streptomyces</taxon>
    </lineage>
</organism>
<dbReference type="EMBL" id="CP045643">
    <property type="protein sequence ID" value="QFZ72512.1"/>
    <property type="molecule type" value="Genomic_DNA"/>
</dbReference>
<evidence type="ECO:0000313" key="2">
    <source>
        <dbReference type="EMBL" id="QFZ72512.1"/>
    </source>
</evidence>
<evidence type="ECO:0000313" key="3">
    <source>
        <dbReference type="Proteomes" id="UP000326179"/>
    </source>
</evidence>
<keyword evidence="3" id="KW-1185">Reference proteome</keyword>